<accession>A0A426TTY9</accession>
<dbReference type="AlphaFoldDB" id="A0A426TTY9"/>
<organism evidence="2 3">
    <name type="scientific">Candidatus Viridilinea halotolerans</name>
    <dbReference type="NCBI Taxonomy" id="2491704"/>
    <lineage>
        <taxon>Bacteria</taxon>
        <taxon>Bacillati</taxon>
        <taxon>Chloroflexota</taxon>
        <taxon>Chloroflexia</taxon>
        <taxon>Chloroflexales</taxon>
        <taxon>Chloroflexineae</taxon>
        <taxon>Oscillochloridaceae</taxon>
        <taxon>Candidatus Viridilinea</taxon>
    </lineage>
</organism>
<gene>
    <name evidence="2" type="ORF">EI684_17705</name>
</gene>
<protein>
    <submittedName>
        <fullName evidence="2">CRISPR system precrRNA processing endoribonuclease RAMP protein Cas6</fullName>
    </submittedName>
</protein>
<proteinExistence type="predicted"/>
<dbReference type="Proteomes" id="UP000280307">
    <property type="component" value="Unassembled WGS sequence"/>
</dbReference>
<dbReference type="InterPro" id="IPR019267">
    <property type="entry name" value="CRISPR-assoc_Cas6_C"/>
</dbReference>
<dbReference type="Pfam" id="PF10040">
    <property type="entry name" value="CRISPR_Cas6"/>
    <property type="match status" value="1"/>
</dbReference>
<sequence length="334" mass="36761">MEQHPTTELDAAVGWLPNLPTLRVRLTLRLLTSGVFPAQKGSMLRGGFGYAFQQASCPRSCWQREECVSGIICPFRWVFATPHPPDNPRLHDLRDVPRPFVIEPPLDARTDYRAGEALELTLVLIGRGIDFLPYFLISFERLGAMGLGRDNVRTRLERAEALAPWSPVGTLLYHNGQMLTGTELPILSSAAVVARAATLPANLHITLDGPLRLKYRGTYIERFDPAALVQAACWRIDALAAFHANGGWEQSYRPLVEAAEALEVVHEAATWRNLQRTSTRGPTRQRMDLGGITGSALLRDVPAALRAVLLMGSIVHIGKACVFGHGGYEIEGRG</sequence>
<evidence type="ECO:0000313" key="3">
    <source>
        <dbReference type="Proteomes" id="UP000280307"/>
    </source>
</evidence>
<feature type="domain" description="CRISPR-associated protein Cas6 C-terminal" evidence="1">
    <location>
        <begin position="206"/>
        <end position="328"/>
    </location>
</feature>
<name>A0A426TTY9_9CHLR</name>
<reference evidence="2 3" key="1">
    <citation type="submission" date="2018-12" db="EMBL/GenBank/DDBJ databases">
        <title>Genome Sequence of Candidatus Viridilinea halotolerans isolated from saline sulfide-rich spring.</title>
        <authorList>
            <person name="Grouzdev D.S."/>
            <person name="Burganskaya E.I."/>
            <person name="Krutkina M.S."/>
            <person name="Sukhacheva M.V."/>
            <person name="Gorlenko V.M."/>
        </authorList>
    </citation>
    <scope>NUCLEOTIDE SEQUENCE [LARGE SCALE GENOMIC DNA]</scope>
    <source>
        <strain evidence="2">Chok-6</strain>
    </source>
</reference>
<comment type="caution">
    <text evidence="2">The sequence shown here is derived from an EMBL/GenBank/DDBJ whole genome shotgun (WGS) entry which is preliminary data.</text>
</comment>
<evidence type="ECO:0000313" key="2">
    <source>
        <dbReference type="EMBL" id="RRR68377.1"/>
    </source>
</evidence>
<evidence type="ECO:0000259" key="1">
    <source>
        <dbReference type="Pfam" id="PF10040"/>
    </source>
</evidence>
<dbReference type="EMBL" id="RSAS01000726">
    <property type="protein sequence ID" value="RRR68377.1"/>
    <property type="molecule type" value="Genomic_DNA"/>
</dbReference>